<feature type="domain" description="Bacterial alpha-L-rhamnosidase N-terminal" evidence="5">
    <location>
        <begin position="149"/>
        <end position="318"/>
    </location>
</feature>
<keyword evidence="3" id="KW-0378">Hydrolase</keyword>
<sequence>MTQITVDAMWTEGRTCPLGIDSDTPRLSWSYGASERRSLRQKAYRIVVASCQQRLADGCFDMWDSGVVTSRRHTDIPYNGKALLPRQLLFWRVTVWDEQGNAAVSDIAWWETGLRSPENWSGTWIGDPQAAEIGRALPQFRRSFIVWGAVRQARAYICGLGHYELRLNGYKVGARELDPGWTDYDSTILYTVYDITHELQQGENAVGVLLGNGFYHVTGGRYTKFKDSFGTPKCLVNLIIDYSNGTSETICTDESWSVSGSPLLFSCIYGGEDYDARREQPGWDRPYFQPGGNWTAAASVEASAGILTAQTAQALTVKKHFEVSKMTEPKPGIFVLDLGQNFSGWPEISVSGRAGAVITLTPSELLTADGLADQRWTGSPYQWRYVLKGEGLETWRPRFTYYGFRYVQVEGAVPQEDASSGEGIPVLHSLQGQMIYPDIPDAGGFRCSNKLLNRIHEIIGWAMRSNTKSVFTDCPHREKLGWLEQIHLMGPSLMFNYDVEALLCKVMEDMADAQQPNGMIPTTAPEYVVFEKPWEMFRDAAAWGGAYILAGWELLQRYGNDGVLKRHYEGMKRYVDYLASRADGCILRHGLGDWYDIGPKGPGFAQNTPVALVETAIYYELSVVMGKIAGVLGRPEDACMYDERSRQIQAAFNAEFLNDETGTYANGSDAALAMALAIGLAPEDKRGQVLERLIDGIAARGYQTTAGDVGHRYVLLALARAGRSDLIFRMTQHTETPGYGYQVVSGATSLTEAWDGPAVGKSQNHFMLGHVEEWLYSHLAGLDYRYDPERQHYVLMVQPNVVGGVDWAEAWCGLRSGRAAVHWTRSEGGCLTVQVHVPVNTEAYIYIPADDLEQLTEHNLPISGMRDPELMCYENGIAVFHTGSGTYAFTSKHESDSLPRNRL</sequence>
<dbReference type="AlphaFoldDB" id="A0A839THU4"/>
<dbReference type="GO" id="GO:0030596">
    <property type="term" value="F:alpha-L-rhamnosidase activity"/>
    <property type="evidence" value="ECO:0007669"/>
    <property type="project" value="UniProtKB-EC"/>
</dbReference>
<dbReference type="GO" id="GO:0005975">
    <property type="term" value="P:carbohydrate metabolic process"/>
    <property type="evidence" value="ECO:0007669"/>
    <property type="project" value="InterPro"/>
</dbReference>
<dbReference type="PIRSF" id="PIRSF010631">
    <property type="entry name" value="A-rhamnsds"/>
    <property type="match status" value="1"/>
</dbReference>
<dbReference type="Pfam" id="PF25788">
    <property type="entry name" value="Ig_Rha78A_N"/>
    <property type="match status" value="1"/>
</dbReference>
<accession>A0A839THU4</accession>
<feature type="domain" description="Alpha-L-rhamnosidase C-terminal" evidence="7">
    <location>
        <begin position="796"/>
        <end position="856"/>
    </location>
</feature>
<dbReference type="Gene3D" id="2.60.420.10">
    <property type="entry name" value="Maltose phosphorylase, domain 3"/>
    <property type="match status" value="1"/>
</dbReference>
<dbReference type="InterPro" id="IPR012341">
    <property type="entry name" value="6hp_glycosidase-like_sf"/>
</dbReference>
<dbReference type="RefSeq" id="WP_183578965.1">
    <property type="nucleotide sequence ID" value="NZ_JACHXJ010000001.1"/>
</dbReference>
<organism evidence="8 9">
    <name type="scientific">Paenibacillus rhizosphaerae</name>
    <dbReference type="NCBI Taxonomy" id="297318"/>
    <lineage>
        <taxon>Bacteria</taxon>
        <taxon>Bacillati</taxon>
        <taxon>Bacillota</taxon>
        <taxon>Bacilli</taxon>
        <taxon>Bacillales</taxon>
        <taxon>Paenibacillaceae</taxon>
        <taxon>Paenibacillus</taxon>
    </lineage>
</organism>
<name>A0A839THU4_9BACL</name>
<evidence type="ECO:0000313" key="9">
    <source>
        <dbReference type="Proteomes" id="UP000517523"/>
    </source>
</evidence>
<evidence type="ECO:0000256" key="2">
    <source>
        <dbReference type="ARBA" id="ARBA00012652"/>
    </source>
</evidence>
<dbReference type="Gene3D" id="1.50.10.10">
    <property type="match status" value="1"/>
</dbReference>
<comment type="catalytic activity">
    <reaction evidence="1">
        <text>Hydrolysis of terminal non-reducing alpha-L-rhamnose residues in alpha-L-rhamnosides.</text>
        <dbReference type="EC" id="3.2.1.40"/>
    </reaction>
</comment>
<dbReference type="Pfam" id="PF08531">
    <property type="entry name" value="Bac_rhamnosid_N"/>
    <property type="match status" value="1"/>
</dbReference>
<evidence type="ECO:0000259" key="6">
    <source>
        <dbReference type="Pfam" id="PF17389"/>
    </source>
</evidence>
<dbReference type="PANTHER" id="PTHR33307">
    <property type="entry name" value="ALPHA-RHAMNOSIDASE (EUROFUNG)"/>
    <property type="match status" value="1"/>
</dbReference>
<dbReference type="EC" id="3.2.1.40" evidence="2"/>
<dbReference type="InterPro" id="IPR013737">
    <property type="entry name" value="Bac_rhamnosid_N"/>
</dbReference>
<dbReference type="Pfam" id="PF17390">
    <property type="entry name" value="Bac_rhamnosid_C"/>
    <property type="match status" value="1"/>
</dbReference>
<dbReference type="SUPFAM" id="SSF48208">
    <property type="entry name" value="Six-hairpin glycosidases"/>
    <property type="match status" value="1"/>
</dbReference>
<evidence type="ECO:0000256" key="1">
    <source>
        <dbReference type="ARBA" id="ARBA00001445"/>
    </source>
</evidence>
<evidence type="ECO:0000259" key="4">
    <source>
        <dbReference type="Pfam" id="PF05592"/>
    </source>
</evidence>
<evidence type="ECO:0000259" key="7">
    <source>
        <dbReference type="Pfam" id="PF17390"/>
    </source>
</evidence>
<dbReference type="InterPro" id="IPR008928">
    <property type="entry name" value="6-hairpin_glycosidase_sf"/>
</dbReference>
<dbReference type="InterPro" id="IPR035398">
    <property type="entry name" value="Bac_rhamnosid_C"/>
</dbReference>
<dbReference type="Gene3D" id="2.60.120.260">
    <property type="entry name" value="Galactose-binding domain-like"/>
    <property type="match status" value="2"/>
</dbReference>
<comment type="caution">
    <text evidence="8">The sequence shown here is derived from an EMBL/GenBank/DDBJ whole genome shotgun (WGS) entry which is preliminary data.</text>
</comment>
<feature type="domain" description="Alpha-L-rhamnosidase six-hairpin glycosidase" evidence="6">
    <location>
        <begin position="441"/>
        <end position="778"/>
    </location>
</feature>
<evidence type="ECO:0000256" key="3">
    <source>
        <dbReference type="ARBA" id="ARBA00022801"/>
    </source>
</evidence>
<protein>
    <recommendedName>
        <fullName evidence="2">alpha-L-rhamnosidase</fullName>
        <ecNumber evidence="2">3.2.1.40</ecNumber>
    </recommendedName>
</protein>
<dbReference type="Proteomes" id="UP000517523">
    <property type="component" value="Unassembled WGS sequence"/>
</dbReference>
<dbReference type="Pfam" id="PF05592">
    <property type="entry name" value="Bac_rhamnosid"/>
    <property type="match status" value="1"/>
</dbReference>
<evidence type="ECO:0000313" key="8">
    <source>
        <dbReference type="EMBL" id="MBB3126192.1"/>
    </source>
</evidence>
<dbReference type="Gene3D" id="2.60.40.10">
    <property type="entry name" value="Immunoglobulins"/>
    <property type="match status" value="1"/>
</dbReference>
<dbReference type="Pfam" id="PF17389">
    <property type="entry name" value="Bac_rhamnosid6H"/>
    <property type="match status" value="1"/>
</dbReference>
<feature type="domain" description="Alpha-L-rhamnosidase concanavalin-like" evidence="4">
    <location>
        <begin position="330"/>
        <end position="416"/>
    </location>
</feature>
<dbReference type="InterPro" id="IPR016007">
    <property type="entry name" value="Alpha_rhamnosid"/>
</dbReference>
<reference evidence="8 9" key="1">
    <citation type="submission" date="2020-08" db="EMBL/GenBank/DDBJ databases">
        <title>Genomic Encyclopedia of Type Strains, Phase III (KMG-III): the genomes of soil and plant-associated and newly described type strains.</title>
        <authorList>
            <person name="Whitman W."/>
        </authorList>
    </citation>
    <scope>NUCLEOTIDE SEQUENCE [LARGE SCALE GENOMIC DNA]</scope>
    <source>
        <strain evidence="8 9">CECT 5831</strain>
    </source>
</reference>
<dbReference type="PANTHER" id="PTHR33307:SF11">
    <property type="entry name" value="ALPHA-L-RHAMNOSIDASE"/>
    <property type="match status" value="1"/>
</dbReference>
<gene>
    <name evidence="8" type="ORF">FHS19_000846</name>
</gene>
<dbReference type="InterPro" id="IPR008902">
    <property type="entry name" value="Rhamnosid_concanavalin"/>
</dbReference>
<evidence type="ECO:0000259" key="5">
    <source>
        <dbReference type="Pfam" id="PF08531"/>
    </source>
</evidence>
<dbReference type="InterPro" id="IPR035396">
    <property type="entry name" value="Bac_rhamnosid6H"/>
</dbReference>
<dbReference type="InterPro" id="IPR013783">
    <property type="entry name" value="Ig-like_fold"/>
</dbReference>
<proteinExistence type="predicted"/>
<dbReference type="EMBL" id="JACHXJ010000001">
    <property type="protein sequence ID" value="MBB3126192.1"/>
    <property type="molecule type" value="Genomic_DNA"/>
</dbReference>